<dbReference type="KEGG" id="ghi:107948439"/>
<dbReference type="AlphaFoldDB" id="A0A1U8NHH2"/>
<keyword evidence="1" id="KW-1185">Reference proteome</keyword>
<sequence>MRTSVRKEEVTAKLLEFLESPHATTDVLLADKEQAAEQDYEKEKLNERIACAVKLLLRLDAENPDSHRCLGFAKSRSFGSSGQVEGIVALTARRSGLHPGTRYLARGINSYFSTGGGSRCKSCLNH</sequence>
<evidence type="ECO:0000313" key="3">
    <source>
        <dbReference type="RefSeq" id="XP_040966905.1"/>
    </source>
</evidence>
<dbReference type="RefSeq" id="XP_040966905.1">
    <property type="nucleotide sequence ID" value="XM_041110971.1"/>
</dbReference>
<dbReference type="PaxDb" id="3635-A0A1U8NHH2"/>
<proteinExistence type="predicted"/>
<dbReference type="PANTHER" id="PTHR46817:SF1">
    <property type="entry name" value="SAC DOMAIN-CONTAINING PROTEIN"/>
    <property type="match status" value="1"/>
</dbReference>
<accession>A0A1U8NHH2</accession>
<evidence type="ECO:0000313" key="1">
    <source>
        <dbReference type="Proteomes" id="UP000818029"/>
    </source>
</evidence>
<gene>
    <name evidence="2 3" type="primary">LOC107948439</name>
</gene>
<name>A0A1U8NHH2_GOSHI</name>
<reference evidence="1" key="1">
    <citation type="journal article" date="2020" name="Nat. Genet.">
        <title>Genomic diversifications of five Gossypium allopolyploid species and their impact on cotton improvement.</title>
        <authorList>
            <person name="Chen Z.J."/>
            <person name="Sreedasyam A."/>
            <person name="Ando A."/>
            <person name="Song Q."/>
            <person name="De Santiago L.M."/>
            <person name="Hulse-Kemp A.M."/>
            <person name="Ding M."/>
            <person name="Ye W."/>
            <person name="Kirkbride R.C."/>
            <person name="Jenkins J."/>
            <person name="Plott C."/>
            <person name="Lovell J."/>
            <person name="Lin Y.M."/>
            <person name="Vaughn R."/>
            <person name="Liu B."/>
            <person name="Simpson S."/>
            <person name="Scheffler B.E."/>
            <person name="Wen L."/>
            <person name="Saski C.A."/>
            <person name="Grover C.E."/>
            <person name="Hu G."/>
            <person name="Conover J.L."/>
            <person name="Carlson J.W."/>
            <person name="Shu S."/>
            <person name="Boston L.B."/>
            <person name="Williams M."/>
            <person name="Peterson D.G."/>
            <person name="McGee K."/>
            <person name="Jones D.C."/>
            <person name="Wendel J.F."/>
            <person name="Stelly D.M."/>
            <person name="Grimwood J."/>
            <person name="Schmutz J."/>
        </authorList>
    </citation>
    <scope>NUCLEOTIDE SEQUENCE [LARGE SCALE GENOMIC DNA]</scope>
    <source>
        <strain evidence="1">cv. TM-1</strain>
    </source>
</reference>
<dbReference type="STRING" id="3635.A0A1U8NHH2"/>
<organism evidence="1 2">
    <name type="scientific">Gossypium hirsutum</name>
    <name type="common">Upland cotton</name>
    <name type="synonym">Gossypium mexicanum</name>
    <dbReference type="NCBI Taxonomy" id="3635"/>
    <lineage>
        <taxon>Eukaryota</taxon>
        <taxon>Viridiplantae</taxon>
        <taxon>Streptophyta</taxon>
        <taxon>Embryophyta</taxon>
        <taxon>Tracheophyta</taxon>
        <taxon>Spermatophyta</taxon>
        <taxon>Magnoliopsida</taxon>
        <taxon>eudicotyledons</taxon>
        <taxon>Gunneridae</taxon>
        <taxon>Pentapetalae</taxon>
        <taxon>rosids</taxon>
        <taxon>malvids</taxon>
        <taxon>Malvales</taxon>
        <taxon>Malvaceae</taxon>
        <taxon>Malvoideae</taxon>
        <taxon>Gossypium</taxon>
    </lineage>
</organism>
<dbReference type="RefSeq" id="XP_016738471.1">
    <property type="nucleotide sequence ID" value="XM_016882982.1"/>
</dbReference>
<protein>
    <submittedName>
        <fullName evidence="2">Uncharacterized protein LOC107948439 isoform X1</fullName>
    </submittedName>
    <submittedName>
        <fullName evidence="3">Uncharacterized protein isoform X1</fullName>
    </submittedName>
</protein>
<dbReference type="PANTHER" id="PTHR46817">
    <property type="entry name" value="PHOSPHOINOSITIDE PHOSPHATASE SAC9-RELATED"/>
    <property type="match status" value="1"/>
</dbReference>
<evidence type="ECO:0000313" key="2">
    <source>
        <dbReference type="RefSeq" id="XP_016738471.1"/>
    </source>
</evidence>
<dbReference type="Proteomes" id="UP000818029">
    <property type="component" value="Chromosome A04"/>
</dbReference>
<reference evidence="2" key="2">
    <citation type="submission" date="2025-04" db="UniProtKB">
        <authorList>
            <consortium name="RefSeq"/>
        </authorList>
    </citation>
    <scope>IDENTIFICATION</scope>
    <source>
        <tissue evidence="2">Leaf</tissue>
    </source>
</reference>
<dbReference type="GeneID" id="107948439"/>